<evidence type="ECO:0000313" key="4">
    <source>
        <dbReference type="Proteomes" id="UP001160483"/>
    </source>
</evidence>
<reference evidence="1 3" key="1">
    <citation type="submission" date="2021-11" db="EMBL/GenBank/DDBJ databases">
        <authorList>
            <person name="Islam A."/>
            <person name="Islam S."/>
            <person name="Flora M.S."/>
            <person name="Rahman M."/>
            <person name="Ziaur R.M."/>
            <person name="Epstein J.H."/>
            <person name="Hassan M."/>
            <person name="Klassen M."/>
            <person name="Woodard K."/>
            <person name="Webb A."/>
            <person name="Webby R.J."/>
            <person name="El Zowalaty M.E."/>
        </authorList>
    </citation>
    <scope>NUCLEOTIDE SEQUENCE</scope>
    <source>
        <strain evidence="2">Pbs1</strain>
        <strain evidence="1">Pbs3</strain>
    </source>
</reference>
<comment type="caution">
    <text evidence="1">The sequence shown here is derived from an EMBL/GenBank/DDBJ whole genome shotgun (WGS) entry which is preliminary data.</text>
</comment>
<dbReference type="EMBL" id="CAKLCB010000367">
    <property type="protein sequence ID" value="CAH0520556.1"/>
    <property type="molecule type" value="Genomic_DNA"/>
</dbReference>
<organism evidence="1 4">
    <name type="scientific">Peronospora belbahrii</name>
    <dbReference type="NCBI Taxonomy" id="622444"/>
    <lineage>
        <taxon>Eukaryota</taxon>
        <taxon>Sar</taxon>
        <taxon>Stramenopiles</taxon>
        <taxon>Oomycota</taxon>
        <taxon>Peronosporomycetes</taxon>
        <taxon>Peronosporales</taxon>
        <taxon>Peronosporaceae</taxon>
        <taxon>Peronospora</taxon>
    </lineage>
</organism>
<sequence>MLSLRFAVTRFGRHRVANISSVAKAATGSRVCALSILNEHKAFLRGLNDAVYTFYSPLVEGSVGQHTRHSLDHISKPLEMLSATKEEGSACLVHYDVRDRSTRVEKDRHAAIEQIEHLEKLVCIVPQSNLARPVYASFMLSADGDEIDFKSTFSRELAFAVHHFIHHNALSKVLLRQHFPETSLPEGFGMAPSTANCNVIQNE</sequence>
<name>A0AAU9KQV9_9STRA</name>
<dbReference type="PANTHER" id="PTHR39473:SF1">
    <property type="entry name" value="DINB-LIKE DOMAIN-CONTAINING PROTEIN"/>
    <property type="match status" value="1"/>
</dbReference>
<dbReference type="PANTHER" id="PTHR39473">
    <property type="match status" value="1"/>
</dbReference>
<keyword evidence="3" id="KW-1185">Reference proteome</keyword>
<protein>
    <recommendedName>
        <fullName evidence="5">DinB-like domain-containing protein</fullName>
    </recommendedName>
</protein>
<accession>A0AAU9KQV9</accession>
<evidence type="ECO:0000313" key="3">
    <source>
        <dbReference type="Proteomes" id="UP001158986"/>
    </source>
</evidence>
<evidence type="ECO:0000313" key="2">
    <source>
        <dbReference type="EMBL" id="CAH0520556.1"/>
    </source>
</evidence>
<dbReference type="Proteomes" id="UP001160483">
    <property type="component" value="Unassembled WGS sequence"/>
</dbReference>
<evidence type="ECO:0000313" key="1">
    <source>
        <dbReference type="EMBL" id="CAH0474001.1"/>
    </source>
</evidence>
<dbReference type="AlphaFoldDB" id="A0AAU9KQV9"/>
<gene>
    <name evidence="2" type="ORF">PBS001_LOCUS7032</name>
    <name evidence="1" type="ORF">PBS003_LOCUS870</name>
</gene>
<proteinExistence type="predicted"/>
<evidence type="ECO:0008006" key="5">
    <source>
        <dbReference type="Google" id="ProtNLM"/>
    </source>
</evidence>
<dbReference type="Proteomes" id="UP001158986">
    <property type="component" value="Unassembled WGS sequence"/>
</dbReference>
<dbReference type="EMBL" id="CAKKTJ010000090">
    <property type="protein sequence ID" value="CAH0474001.1"/>
    <property type="molecule type" value="Genomic_DNA"/>
</dbReference>